<dbReference type="eggNOG" id="COG1668">
    <property type="taxonomic scope" value="Bacteria"/>
</dbReference>
<dbReference type="PANTHER" id="PTHR30294">
    <property type="entry name" value="MEMBRANE COMPONENT OF ABC TRANSPORTER YHHJ-RELATED"/>
    <property type="match status" value="1"/>
</dbReference>
<evidence type="ECO:0000259" key="7">
    <source>
        <dbReference type="Pfam" id="PF12698"/>
    </source>
</evidence>
<dbReference type="GO" id="GO:0005886">
    <property type="term" value="C:plasma membrane"/>
    <property type="evidence" value="ECO:0007669"/>
    <property type="project" value="UniProtKB-SubCell"/>
</dbReference>
<dbReference type="STRING" id="588581.Cpap_3948"/>
<dbReference type="InterPro" id="IPR051449">
    <property type="entry name" value="ABC-2_transporter_component"/>
</dbReference>
<keyword evidence="9" id="KW-1185">Reference proteome</keyword>
<feature type="transmembrane region" description="Helical" evidence="6">
    <location>
        <begin position="319"/>
        <end position="336"/>
    </location>
</feature>
<organism evidence="8 9">
    <name type="scientific">Ruminiclostridium papyrosolvens DSM 2782</name>
    <dbReference type="NCBI Taxonomy" id="588581"/>
    <lineage>
        <taxon>Bacteria</taxon>
        <taxon>Bacillati</taxon>
        <taxon>Bacillota</taxon>
        <taxon>Clostridia</taxon>
        <taxon>Eubacteriales</taxon>
        <taxon>Oscillospiraceae</taxon>
        <taxon>Ruminiclostridium</taxon>
    </lineage>
</organism>
<dbReference type="InterPro" id="IPR013525">
    <property type="entry name" value="ABC2_TM"/>
</dbReference>
<feature type="transmembrane region" description="Helical" evidence="6">
    <location>
        <begin position="188"/>
        <end position="214"/>
    </location>
</feature>
<evidence type="ECO:0000256" key="5">
    <source>
        <dbReference type="ARBA" id="ARBA00023136"/>
    </source>
</evidence>
<dbReference type="Pfam" id="PF12698">
    <property type="entry name" value="ABC2_membrane_3"/>
    <property type="match status" value="1"/>
</dbReference>
<gene>
    <name evidence="8" type="ORF">Cpap_3948</name>
</gene>
<reference evidence="8" key="2">
    <citation type="submission" date="2011-01" db="EMBL/GenBank/DDBJ databases">
        <title>The Non-contiguous Finished genome of Clostridium papyrosolvens.</title>
        <authorList>
            <person name="Lucas S."/>
            <person name="Copeland A."/>
            <person name="Lapidus A."/>
            <person name="Cheng J.-F."/>
            <person name="Goodwin L."/>
            <person name="Pitluck S."/>
            <person name="Misra M."/>
            <person name="Chertkov O."/>
            <person name="Detter J.C."/>
            <person name="Han C."/>
            <person name="Tapia R."/>
            <person name="Land M."/>
            <person name="Hauser L."/>
            <person name="Kyrpides N."/>
            <person name="Ivanova N."/>
            <person name="Pagani I."/>
            <person name="Mouttaki H."/>
            <person name="He Z."/>
            <person name="Zhou J."/>
            <person name="Hemme C.L."/>
            <person name="Woyke T."/>
        </authorList>
    </citation>
    <scope>NUCLEOTIDE SEQUENCE [LARGE SCALE GENOMIC DNA]</scope>
    <source>
        <strain evidence="8">DSM 2782</strain>
    </source>
</reference>
<evidence type="ECO:0000256" key="2">
    <source>
        <dbReference type="ARBA" id="ARBA00022475"/>
    </source>
</evidence>
<evidence type="ECO:0000313" key="8">
    <source>
        <dbReference type="EMBL" id="EGD49512.1"/>
    </source>
</evidence>
<feature type="transmembrane region" description="Helical" evidence="6">
    <location>
        <begin position="235"/>
        <end position="261"/>
    </location>
</feature>
<accession>F1T7R4</accession>
<feature type="domain" description="ABC-2 type transporter transmembrane" evidence="7">
    <location>
        <begin position="19"/>
        <end position="394"/>
    </location>
</feature>
<keyword evidence="2" id="KW-1003">Cell membrane</keyword>
<feature type="transmembrane region" description="Helical" evidence="6">
    <location>
        <begin position="372"/>
        <end position="394"/>
    </location>
</feature>
<evidence type="ECO:0000256" key="4">
    <source>
        <dbReference type="ARBA" id="ARBA00022989"/>
    </source>
</evidence>
<comment type="subcellular location">
    <subcellularLocation>
        <location evidence="1">Cell membrane</location>
        <topology evidence="1">Multi-pass membrane protein</topology>
    </subcellularLocation>
</comment>
<dbReference type="OrthoDB" id="9768837at2"/>
<reference evidence="8" key="1">
    <citation type="submission" date="2009-07" db="EMBL/GenBank/DDBJ databases">
        <authorList>
            <consortium name="US DOE Joint Genome Institute (JGI-PGF)"/>
            <person name="Lucas S."/>
            <person name="Copeland A."/>
            <person name="Lapidus A."/>
            <person name="Glavina del Rio T."/>
            <person name="Tice H."/>
            <person name="Bruce D."/>
            <person name="Goodwin L."/>
            <person name="Pitluck S."/>
            <person name="Larimer F."/>
            <person name="Land M.L."/>
            <person name="Mouttaki H."/>
            <person name="He Z."/>
            <person name="Zhou J."/>
            <person name="Hemme C.L."/>
        </authorList>
    </citation>
    <scope>NUCLEOTIDE SEQUENCE [LARGE SCALE GENOMIC DNA]</scope>
    <source>
        <strain evidence="8">DSM 2782</strain>
    </source>
</reference>
<keyword evidence="4 6" id="KW-1133">Transmembrane helix</keyword>
<name>F1T7R4_9FIRM</name>
<dbReference type="EMBL" id="ACXX02000001">
    <property type="protein sequence ID" value="EGD49512.1"/>
    <property type="molecule type" value="Genomic_DNA"/>
</dbReference>
<evidence type="ECO:0000313" key="9">
    <source>
        <dbReference type="Proteomes" id="UP000003860"/>
    </source>
</evidence>
<evidence type="ECO:0000256" key="1">
    <source>
        <dbReference type="ARBA" id="ARBA00004651"/>
    </source>
</evidence>
<dbReference type="GO" id="GO:0140359">
    <property type="term" value="F:ABC-type transporter activity"/>
    <property type="evidence" value="ECO:0007669"/>
    <property type="project" value="InterPro"/>
</dbReference>
<evidence type="ECO:0000256" key="6">
    <source>
        <dbReference type="SAM" id="Phobius"/>
    </source>
</evidence>
<dbReference type="Proteomes" id="UP000003860">
    <property type="component" value="Unassembled WGS sequence"/>
</dbReference>
<evidence type="ECO:0000256" key="3">
    <source>
        <dbReference type="ARBA" id="ARBA00022692"/>
    </source>
</evidence>
<sequence>MKEFLEVFKYTFRENARKKSFIVSTVLIIIIVIAAMIIPAAISNSKSSGKDNPKEQTQTDSKNIKTVYFVDKTGIFEQGINDLQKQMSDYKLEKVADDKEEGLKTQIKDKGESYMIVVSLKENLPNVEYFTKQYGSGPSPEVISKVLKNIYVTTMLKGENVSQDVIAKTLSDLNVKVNELGSSKIGGYISSIFIVIILFFAIYFYGYGVAMSVASEKTSRVMELLITSVKPSRIIFGKTAGMGVLGLIQLALIIGVGAFTYKTVFPSDFTIGGMKLDFSGFTPFSLAMVIIYFILGYTLYALMYAVVGATVSKAEDVNSAIMPMSFIALIAFYFSYGTFAVPNSTAAKVASLIPFTSPFSIPSRLVTADVPLWQIGLSLGILLISIAFVAMISVKLYSFAVLHYGDRLKIGKLLKFSKENKDAVVK</sequence>
<protein>
    <submittedName>
        <fullName evidence="8">ABC-type Na+ efflux pump permease component-like protein</fullName>
    </submittedName>
</protein>
<proteinExistence type="predicted"/>
<feature type="transmembrane region" description="Helical" evidence="6">
    <location>
        <begin position="281"/>
        <end position="307"/>
    </location>
</feature>
<dbReference type="PANTHER" id="PTHR30294:SF29">
    <property type="entry name" value="MULTIDRUG ABC TRANSPORTER PERMEASE YBHS-RELATED"/>
    <property type="match status" value="1"/>
</dbReference>
<feature type="transmembrane region" description="Helical" evidence="6">
    <location>
        <begin position="21"/>
        <end position="42"/>
    </location>
</feature>
<dbReference type="AlphaFoldDB" id="F1T7R4"/>
<keyword evidence="5 6" id="KW-0472">Membrane</keyword>
<keyword evidence="3 6" id="KW-0812">Transmembrane</keyword>
<dbReference type="RefSeq" id="WP_004616270.1">
    <property type="nucleotide sequence ID" value="NZ_ACXX02000001.1"/>
</dbReference>
<comment type="caution">
    <text evidence="8">The sequence shown here is derived from an EMBL/GenBank/DDBJ whole genome shotgun (WGS) entry which is preliminary data.</text>
</comment>